<proteinExistence type="predicted"/>
<gene>
    <name evidence="1" type="ORF">Poly59_36190</name>
</gene>
<protein>
    <submittedName>
        <fullName evidence="1">Uncharacterized protein</fullName>
    </submittedName>
</protein>
<name>A0A5C6ESM4_9BACT</name>
<dbReference type="Proteomes" id="UP000317977">
    <property type="component" value="Unassembled WGS sequence"/>
</dbReference>
<evidence type="ECO:0000313" key="2">
    <source>
        <dbReference type="Proteomes" id="UP000317977"/>
    </source>
</evidence>
<comment type="caution">
    <text evidence="1">The sequence shown here is derived from an EMBL/GenBank/DDBJ whole genome shotgun (WGS) entry which is preliminary data.</text>
</comment>
<keyword evidence="2" id="KW-1185">Reference proteome</keyword>
<accession>A0A5C6ESM4</accession>
<dbReference type="AlphaFoldDB" id="A0A5C6ESM4"/>
<sequence>MKRMRRRVVCFLVCLEVVRPSPVISTIRRIKVLSRFVAPLRITSYNLPIRFISVTSGRRNAFGVARFSTTFFGDTSYAFRTWRY</sequence>
<evidence type="ECO:0000313" key="1">
    <source>
        <dbReference type="EMBL" id="TWU52022.1"/>
    </source>
</evidence>
<dbReference type="EMBL" id="SJPX01000003">
    <property type="protein sequence ID" value="TWU52022.1"/>
    <property type="molecule type" value="Genomic_DNA"/>
</dbReference>
<reference evidence="1 2" key="1">
    <citation type="submission" date="2019-02" db="EMBL/GenBank/DDBJ databases">
        <title>Deep-cultivation of Planctomycetes and their phenomic and genomic characterization uncovers novel biology.</title>
        <authorList>
            <person name="Wiegand S."/>
            <person name="Jogler M."/>
            <person name="Boedeker C."/>
            <person name="Pinto D."/>
            <person name="Vollmers J."/>
            <person name="Rivas-Marin E."/>
            <person name="Kohn T."/>
            <person name="Peeters S.H."/>
            <person name="Heuer A."/>
            <person name="Rast P."/>
            <person name="Oberbeckmann S."/>
            <person name="Bunk B."/>
            <person name="Jeske O."/>
            <person name="Meyerdierks A."/>
            <person name="Storesund J.E."/>
            <person name="Kallscheuer N."/>
            <person name="Luecker S."/>
            <person name="Lage O.M."/>
            <person name="Pohl T."/>
            <person name="Merkel B.J."/>
            <person name="Hornburger P."/>
            <person name="Mueller R.-W."/>
            <person name="Bruemmer F."/>
            <person name="Labrenz M."/>
            <person name="Spormann A.M."/>
            <person name="Op Den Camp H."/>
            <person name="Overmann J."/>
            <person name="Amann R."/>
            <person name="Jetten M.S.M."/>
            <person name="Mascher T."/>
            <person name="Medema M.H."/>
            <person name="Devos D.P."/>
            <person name="Kaster A.-K."/>
            <person name="Ovreas L."/>
            <person name="Rohde M."/>
            <person name="Galperin M.Y."/>
            <person name="Jogler C."/>
        </authorList>
    </citation>
    <scope>NUCLEOTIDE SEQUENCE [LARGE SCALE GENOMIC DNA]</scope>
    <source>
        <strain evidence="1 2">Poly59</strain>
    </source>
</reference>
<organism evidence="1 2">
    <name type="scientific">Rubripirellula reticaptiva</name>
    <dbReference type="NCBI Taxonomy" id="2528013"/>
    <lineage>
        <taxon>Bacteria</taxon>
        <taxon>Pseudomonadati</taxon>
        <taxon>Planctomycetota</taxon>
        <taxon>Planctomycetia</taxon>
        <taxon>Pirellulales</taxon>
        <taxon>Pirellulaceae</taxon>
        <taxon>Rubripirellula</taxon>
    </lineage>
</organism>